<keyword evidence="5" id="KW-1185">Reference proteome</keyword>
<dbReference type="Gene3D" id="1.10.30.10">
    <property type="entry name" value="High mobility group box domain"/>
    <property type="match status" value="1"/>
</dbReference>
<protein>
    <submittedName>
        <fullName evidence="4">10999_t:CDS:1</fullName>
    </submittedName>
</protein>
<feature type="domain" description="HMG box" evidence="3">
    <location>
        <begin position="62"/>
        <end position="133"/>
    </location>
</feature>
<evidence type="ECO:0000313" key="5">
    <source>
        <dbReference type="Proteomes" id="UP000789739"/>
    </source>
</evidence>
<dbReference type="InterPro" id="IPR009071">
    <property type="entry name" value="HMG_box_dom"/>
</dbReference>
<dbReference type="Pfam" id="PF00505">
    <property type="entry name" value="HMG_box"/>
    <property type="match status" value="1"/>
</dbReference>
<keyword evidence="1" id="KW-0238">DNA-binding</keyword>
<evidence type="ECO:0000313" key="4">
    <source>
        <dbReference type="EMBL" id="CAG8652542.1"/>
    </source>
</evidence>
<dbReference type="Proteomes" id="UP000789739">
    <property type="component" value="Unassembled WGS sequence"/>
</dbReference>
<dbReference type="GO" id="GO:0003677">
    <property type="term" value="F:DNA binding"/>
    <property type="evidence" value="ECO:0007669"/>
    <property type="project" value="UniProtKB-UniRule"/>
</dbReference>
<keyword evidence="1" id="KW-0539">Nucleus</keyword>
<evidence type="ECO:0000256" key="2">
    <source>
        <dbReference type="SAM" id="MobiDB-lite"/>
    </source>
</evidence>
<accession>A0A9N9DY91</accession>
<feature type="compositionally biased region" description="Basic residues" evidence="2">
    <location>
        <begin position="159"/>
        <end position="168"/>
    </location>
</feature>
<proteinExistence type="predicted"/>
<name>A0A9N9DY91_9GLOM</name>
<dbReference type="AlphaFoldDB" id="A0A9N9DY91"/>
<dbReference type="PROSITE" id="PS50118">
    <property type="entry name" value="HMG_BOX_2"/>
    <property type="match status" value="1"/>
</dbReference>
<evidence type="ECO:0000256" key="1">
    <source>
        <dbReference type="PROSITE-ProRule" id="PRU00267"/>
    </source>
</evidence>
<evidence type="ECO:0000259" key="3">
    <source>
        <dbReference type="PROSITE" id="PS50118"/>
    </source>
</evidence>
<dbReference type="EMBL" id="CAJVPI010002991">
    <property type="protein sequence ID" value="CAG8652542.1"/>
    <property type="molecule type" value="Genomic_DNA"/>
</dbReference>
<comment type="caution">
    <text evidence="4">The sequence shown here is derived from an EMBL/GenBank/DDBJ whole genome shotgun (WGS) entry which is preliminary data.</text>
</comment>
<dbReference type="GO" id="GO:0005634">
    <property type="term" value="C:nucleus"/>
    <property type="evidence" value="ECO:0007669"/>
    <property type="project" value="UniProtKB-UniRule"/>
</dbReference>
<feature type="region of interest" description="Disordered" evidence="2">
    <location>
        <begin position="153"/>
        <end position="194"/>
    </location>
</feature>
<dbReference type="InterPro" id="IPR036910">
    <property type="entry name" value="HMG_box_dom_sf"/>
</dbReference>
<dbReference type="SMART" id="SM00398">
    <property type="entry name" value="HMG"/>
    <property type="match status" value="1"/>
</dbReference>
<dbReference type="OrthoDB" id="6247875at2759"/>
<feature type="DNA-binding region" description="HMG box" evidence="1">
    <location>
        <begin position="62"/>
        <end position="133"/>
    </location>
</feature>
<dbReference type="SUPFAM" id="SSF47095">
    <property type="entry name" value="HMG-box"/>
    <property type="match status" value="1"/>
</dbReference>
<sequence>MSFNSLDGPLQQTEMFLPFCKHQDQGPCESCQLADRMVCNLFRRQLPQYTFDQLVGSVISPTKRPMNSFMIFRKALTRYLHEINQAGKLINGKVISLIATKLWKQMDSGQKKRYIDLSTRLEGTHKSERKSLQYRSKKGAQIWRCNTPETLRHAETKKISKRRNKKQPKGSAKKDANDSNNNPKDALKNMPDHNNDLCNPYITDPFLTDESNLIDAPYYEPTLDIFYGFQDESWAASTEYDQYGIIDGLFR</sequence>
<gene>
    <name evidence="4" type="ORF">PBRASI_LOCUS10339</name>
</gene>
<reference evidence="4" key="1">
    <citation type="submission" date="2021-06" db="EMBL/GenBank/DDBJ databases">
        <authorList>
            <person name="Kallberg Y."/>
            <person name="Tangrot J."/>
            <person name="Rosling A."/>
        </authorList>
    </citation>
    <scope>NUCLEOTIDE SEQUENCE</scope>
    <source>
        <strain evidence="4">BR232B</strain>
    </source>
</reference>
<feature type="compositionally biased region" description="Basic and acidic residues" evidence="2">
    <location>
        <begin position="185"/>
        <end position="194"/>
    </location>
</feature>
<organism evidence="4 5">
    <name type="scientific">Paraglomus brasilianum</name>
    <dbReference type="NCBI Taxonomy" id="144538"/>
    <lineage>
        <taxon>Eukaryota</taxon>
        <taxon>Fungi</taxon>
        <taxon>Fungi incertae sedis</taxon>
        <taxon>Mucoromycota</taxon>
        <taxon>Glomeromycotina</taxon>
        <taxon>Glomeromycetes</taxon>
        <taxon>Paraglomerales</taxon>
        <taxon>Paraglomeraceae</taxon>
        <taxon>Paraglomus</taxon>
    </lineage>
</organism>
<feature type="non-terminal residue" evidence="4">
    <location>
        <position position="251"/>
    </location>
</feature>